<protein>
    <submittedName>
        <fullName evidence="1">Uncharacterized protein</fullName>
    </submittedName>
</protein>
<sequence length="97" mass="10313">MAIRAMNAAPVRASHLALVPPQATTFAAGPAFPISSFLSLPVLFFLAPRAGEPPGPRVAPAMSSRLRGPYRATSAARDEERKSAFWCGVDRHALGQQ</sequence>
<proteinExistence type="predicted"/>
<comment type="caution">
    <text evidence="1">The sequence shown here is derived from an EMBL/GenBank/DDBJ whole genome shotgun (WGS) entry which is preliminary data.</text>
</comment>
<dbReference type="EMBL" id="CM027680">
    <property type="protein sequence ID" value="KAG0551537.1"/>
    <property type="molecule type" value="Genomic_DNA"/>
</dbReference>
<accession>A0A921S3N7</accession>
<evidence type="ECO:0000313" key="2">
    <source>
        <dbReference type="Proteomes" id="UP000807115"/>
    </source>
</evidence>
<dbReference type="Proteomes" id="UP000807115">
    <property type="component" value="Chromosome 1"/>
</dbReference>
<reference evidence="1" key="2">
    <citation type="submission" date="2020-10" db="EMBL/GenBank/DDBJ databases">
        <authorList>
            <person name="Cooper E.A."/>
            <person name="Brenton Z.W."/>
            <person name="Flinn B.S."/>
            <person name="Jenkins J."/>
            <person name="Shu S."/>
            <person name="Flowers D."/>
            <person name="Luo F."/>
            <person name="Wang Y."/>
            <person name="Xia P."/>
            <person name="Barry K."/>
            <person name="Daum C."/>
            <person name="Lipzen A."/>
            <person name="Yoshinaga Y."/>
            <person name="Schmutz J."/>
            <person name="Saski C."/>
            <person name="Vermerris W."/>
            <person name="Kresovich S."/>
        </authorList>
    </citation>
    <scope>NUCLEOTIDE SEQUENCE</scope>
</reference>
<organism evidence="1 2">
    <name type="scientific">Sorghum bicolor</name>
    <name type="common">Sorghum</name>
    <name type="synonym">Sorghum vulgare</name>
    <dbReference type="NCBI Taxonomy" id="4558"/>
    <lineage>
        <taxon>Eukaryota</taxon>
        <taxon>Viridiplantae</taxon>
        <taxon>Streptophyta</taxon>
        <taxon>Embryophyta</taxon>
        <taxon>Tracheophyta</taxon>
        <taxon>Spermatophyta</taxon>
        <taxon>Magnoliopsida</taxon>
        <taxon>Liliopsida</taxon>
        <taxon>Poales</taxon>
        <taxon>Poaceae</taxon>
        <taxon>PACMAD clade</taxon>
        <taxon>Panicoideae</taxon>
        <taxon>Andropogonodae</taxon>
        <taxon>Andropogoneae</taxon>
        <taxon>Sorghinae</taxon>
        <taxon>Sorghum</taxon>
    </lineage>
</organism>
<evidence type="ECO:0000313" key="1">
    <source>
        <dbReference type="EMBL" id="KAG0551537.1"/>
    </source>
</evidence>
<reference evidence="1" key="1">
    <citation type="journal article" date="2019" name="BMC Genomics">
        <title>A new reference genome for Sorghum bicolor reveals high levels of sequence similarity between sweet and grain genotypes: implications for the genetics of sugar metabolism.</title>
        <authorList>
            <person name="Cooper E.A."/>
            <person name="Brenton Z.W."/>
            <person name="Flinn B.S."/>
            <person name="Jenkins J."/>
            <person name="Shu S."/>
            <person name="Flowers D."/>
            <person name="Luo F."/>
            <person name="Wang Y."/>
            <person name="Xia P."/>
            <person name="Barry K."/>
            <person name="Daum C."/>
            <person name="Lipzen A."/>
            <person name="Yoshinaga Y."/>
            <person name="Schmutz J."/>
            <person name="Saski C."/>
            <person name="Vermerris W."/>
            <person name="Kresovich S."/>
        </authorList>
    </citation>
    <scope>NUCLEOTIDE SEQUENCE</scope>
</reference>
<gene>
    <name evidence="1" type="ORF">BDA96_01G432500</name>
</gene>
<name>A0A921S3N7_SORBI</name>
<dbReference type="AlphaFoldDB" id="A0A921S3N7"/>